<dbReference type="InterPro" id="IPR042171">
    <property type="entry name" value="Acyl-CoA_hotdog"/>
</dbReference>
<evidence type="ECO:0000256" key="2">
    <source>
        <dbReference type="ARBA" id="ARBA00022801"/>
    </source>
</evidence>
<keyword evidence="2" id="KW-0378">Hydrolase</keyword>
<dbReference type="PANTHER" id="PTHR11066">
    <property type="entry name" value="ACYL-COA THIOESTERASE"/>
    <property type="match status" value="1"/>
</dbReference>
<evidence type="ECO:0000256" key="1">
    <source>
        <dbReference type="ARBA" id="ARBA00006538"/>
    </source>
</evidence>
<evidence type="ECO:0000313" key="5">
    <source>
        <dbReference type="EMBL" id="GAA1748026.1"/>
    </source>
</evidence>
<comment type="caution">
    <text evidence="5">The sequence shown here is derived from an EMBL/GenBank/DDBJ whole genome shotgun (WGS) entry which is preliminary data.</text>
</comment>
<dbReference type="InterPro" id="IPR003703">
    <property type="entry name" value="Acyl_CoA_thio"/>
</dbReference>
<feature type="domain" description="Acyl-CoA thioesterase 2 C-terminal" evidence="3">
    <location>
        <begin position="162"/>
        <end position="275"/>
    </location>
</feature>
<dbReference type="CDD" id="cd03445">
    <property type="entry name" value="Thioesterase_II_repeat2"/>
    <property type="match status" value="1"/>
</dbReference>
<reference evidence="5 6" key="1">
    <citation type="journal article" date="2019" name="Int. J. Syst. Evol. Microbiol.">
        <title>The Global Catalogue of Microorganisms (GCM) 10K type strain sequencing project: providing services to taxonomists for standard genome sequencing and annotation.</title>
        <authorList>
            <consortium name="The Broad Institute Genomics Platform"/>
            <consortium name="The Broad Institute Genome Sequencing Center for Infectious Disease"/>
            <person name="Wu L."/>
            <person name="Ma J."/>
        </authorList>
    </citation>
    <scope>NUCLEOTIDE SEQUENCE [LARGE SCALE GENOMIC DNA]</scope>
    <source>
        <strain evidence="5 6">JCM 13518</strain>
    </source>
</reference>
<sequence>MSLSEVFRLDQVGTDTWVGADDGLRLPQLFGGHLVGQSIVAAGRSVPDGSLPHSVHTTFLRGGLSGTPVTYRVDRLRDGRQVATREVSAWQGDRLVCRSTISCTTIDDGLSHSRPRPASVGPDAAVDLRVLAEPDGGLGRFWDDFTAIEIRVEPEDPPGPAGAWASPPQNIWMRSVERLGDDPLLHRAAIAYASDLMLMSTAVTPHGHTTGAETTLAEQWWAVSLDHTMWFHRDVRADDWLLYEHATTAAHDSRALIDAAVFGPDGTQACRITQEALIRPLAPT</sequence>
<proteinExistence type="inferred from homology"/>
<evidence type="ECO:0000259" key="4">
    <source>
        <dbReference type="Pfam" id="PF13622"/>
    </source>
</evidence>
<name>A0ABN2K482_9ACTN</name>
<dbReference type="InterPro" id="IPR029069">
    <property type="entry name" value="HotDog_dom_sf"/>
</dbReference>
<comment type="similarity">
    <text evidence="1">Belongs to the C/M/P thioester hydrolase family.</text>
</comment>
<dbReference type="Gene3D" id="2.40.160.210">
    <property type="entry name" value="Acyl-CoA thioesterase, double hotdog domain"/>
    <property type="match status" value="1"/>
</dbReference>
<accession>A0ABN2K482</accession>
<dbReference type="PANTHER" id="PTHR11066:SF34">
    <property type="entry name" value="ACYL-COENZYME A THIOESTERASE 8"/>
    <property type="match status" value="1"/>
</dbReference>
<dbReference type="InterPro" id="IPR025652">
    <property type="entry name" value="TesB_C"/>
</dbReference>
<dbReference type="Pfam" id="PF13622">
    <property type="entry name" value="4HBT_3"/>
    <property type="match status" value="1"/>
</dbReference>
<feature type="domain" description="Acyl-CoA thioesterase-like N-terminal HotDog" evidence="4">
    <location>
        <begin position="29"/>
        <end position="102"/>
    </location>
</feature>
<dbReference type="RefSeq" id="WP_344203071.1">
    <property type="nucleotide sequence ID" value="NZ_BAAAME010000005.1"/>
</dbReference>
<gene>
    <name evidence="5" type="ORF">GCM10009710_30090</name>
</gene>
<dbReference type="Pfam" id="PF02551">
    <property type="entry name" value="Acyl_CoA_thio"/>
    <property type="match status" value="1"/>
</dbReference>
<evidence type="ECO:0000313" key="6">
    <source>
        <dbReference type="Proteomes" id="UP001501057"/>
    </source>
</evidence>
<organism evidence="5 6">
    <name type="scientific">Aeromicrobium alkaliterrae</name>
    <dbReference type="NCBI Taxonomy" id="302168"/>
    <lineage>
        <taxon>Bacteria</taxon>
        <taxon>Bacillati</taxon>
        <taxon>Actinomycetota</taxon>
        <taxon>Actinomycetes</taxon>
        <taxon>Propionibacteriales</taxon>
        <taxon>Nocardioidaceae</taxon>
        <taxon>Aeromicrobium</taxon>
    </lineage>
</organism>
<keyword evidence="6" id="KW-1185">Reference proteome</keyword>
<dbReference type="Proteomes" id="UP001501057">
    <property type="component" value="Unassembled WGS sequence"/>
</dbReference>
<evidence type="ECO:0000259" key="3">
    <source>
        <dbReference type="Pfam" id="PF02551"/>
    </source>
</evidence>
<dbReference type="InterPro" id="IPR049449">
    <property type="entry name" value="TesB_ACOT8-like_N"/>
</dbReference>
<dbReference type="SUPFAM" id="SSF54637">
    <property type="entry name" value="Thioesterase/thiol ester dehydrase-isomerase"/>
    <property type="match status" value="2"/>
</dbReference>
<protein>
    <submittedName>
        <fullName evidence="5">Acyl-CoA thioesterase II</fullName>
    </submittedName>
</protein>
<dbReference type="EMBL" id="BAAAME010000005">
    <property type="protein sequence ID" value="GAA1748026.1"/>
    <property type="molecule type" value="Genomic_DNA"/>
</dbReference>
<dbReference type="CDD" id="cd03444">
    <property type="entry name" value="Thioesterase_II_repeat1"/>
    <property type="match status" value="1"/>
</dbReference>